<dbReference type="EMBL" id="BQNB010020136">
    <property type="protein sequence ID" value="GJT92710.1"/>
    <property type="molecule type" value="Genomic_DNA"/>
</dbReference>
<reference evidence="2" key="1">
    <citation type="journal article" date="2022" name="Int. J. Mol. Sci.">
        <title>Draft Genome of Tanacetum Coccineum: Genomic Comparison of Closely Related Tanacetum-Family Plants.</title>
        <authorList>
            <person name="Yamashiro T."/>
            <person name="Shiraishi A."/>
            <person name="Nakayama K."/>
            <person name="Satake H."/>
        </authorList>
    </citation>
    <scope>NUCLEOTIDE SEQUENCE</scope>
</reference>
<comment type="caution">
    <text evidence="2">The sequence shown here is derived from an EMBL/GenBank/DDBJ whole genome shotgun (WGS) entry which is preliminary data.</text>
</comment>
<name>A0ABQ5HXX0_9ASTR</name>
<evidence type="ECO:0000313" key="2">
    <source>
        <dbReference type="EMBL" id="GJT92710.1"/>
    </source>
</evidence>
<protein>
    <submittedName>
        <fullName evidence="2">Uncharacterized protein</fullName>
    </submittedName>
</protein>
<dbReference type="Proteomes" id="UP001151760">
    <property type="component" value="Unassembled WGS sequence"/>
</dbReference>
<reference evidence="2" key="2">
    <citation type="submission" date="2022-01" db="EMBL/GenBank/DDBJ databases">
        <authorList>
            <person name="Yamashiro T."/>
            <person name="Shiraishi A."/>
            <person name="Satake H."/>
            <person name="Nakayama K."/>
        </authorList>
    </citation>
    <scope>NUCLEOTIDE SEQUENCE</scope>
</reference>
<gene>
    <name evidence="2" type="ORF">Tco_1081555</name>
</gene>
<proteinExistence type="predicted"/>
<evidence type="ECO:0000313" key="3">
    <source>
        <dbReference type="Proteomes" id="UP001151760"/>
    </source>
</evidence>
<feature type="region of interest" description="Disordered" evidence="1">
    <location>
        <begin position="95"/>
        <end position="124"/>
    </location>
</feature>
<sequence>MQYHPQTHILLQPNLGVLQIGIKIQDFVMSDSEDSTVTYTEVSSPFKDLSPLSPNYVPGPEHPPSPVYVPYVPGPVYPEFMPPEEDVLPTEEQPLPAAISPTTDSLDYPTNRDDGEEEEESFGDDRLRPHTLIPLCDEEEGLRIETTISLPSDTKDARLLATPTPPPSPLSPLSSPLPQILSPLPQILSPPLPVSPLPLPASPTYPLGYRVVMIRLRAESPSTSHPLPLPSPILLPHTRASTPPSGIPPLLPIPLSTPSPHLLLPSTDCRAGVSEVTLPPQKRLCIALGPIFEVVRVHPLPLLELLKGTPVATDMAGLSQRMTDFVTTIRKDTYEIYGRLDDAQDDRSLMSDQLNMLRRDRRAYARTTRLMKTEARLSREAKLSREA</sequence>
<organism evidence="2 3">
    <name type="scientific">Tanacetum coccineum</name>
    <dbReference type="NCBI Taxonomy" id="301880"/>
    <lineage>
        <taxon>Eukaryota</taxon>
        <taxon>Viridiplantae</taxon>
        <taxon>Streptophyta</taxon>
        <taxon>Embryophyta</taxon>
        <taxon>Tracheophyta</taxon>
        <taxon>Spermatophyta</taxon>
        <taxon>Magnoliopsida</taxon>
        <taxon>eudicotyledons</taxon>
        <taxon>Gunneridae</taxon>
        <taxon>Pentapetalae</taxon>
        <taxon>asterids</taxon>
        <taxon>campanulids</taxon>
        <taxon>Asterales</taxon>
        <taxon>Asteraceae</taxon>
        <taxon>Asteroideae</taxon>
        <taxon>Anthemideae</taxon>
        <taxon>Anthemidinae</taxon>
        <taxon>Tanacetum</taxon>
    </lineage>
</organism>
<evidence type="ECO:0000256" key="1">
    <source>
        <dbReference type="SAM" id="MobiDB-lite"/>
    </source>
</evidence>
<keyword evidence="3" id="KW-1185">Reference proteome</keyword>
<accession>A0ABQ5HXX0</accession>